<evidence type="ECO:0000313" key="2">
    <source>
        <dbReference type="Proteomes" id="UP000681722"/>
    </source>
</evidence>
<evidence type="ECO:0000313" key="1">
    <source>
        <dbReference type="EMBL" id="CAF4579906.1"/>
    </source>
</evidence>
<accession>A0A8S2YW20</accession>
<gene>
    <name evidence="1" type="ORF">SRO942_LOCUS48097</name>
</gene>
<dbReference type="AlphaFoldDB" id="A0A8S2YW20"/>
<name>A0A8S2YW20_9BILA</name>
<feature type="non-terminal residue" evidence="1">
    <location>
        <position position="107"/>
    </location>
</feature>
<proteinExistence type="predicted"/>
<dbReference type="EMBL" id="CAJOBC010122319">
    <property type="protein sequence ID" value="CAF4579906.1"/>
    <property type="molecule type" value="Genomic_DNA"/>
</dbReference>
<dbReference type="Proteomes" id="UP000681722">
    <property type="component" value="Unassembled WGS sequence"/>
</dbReference>
<sequence>LQPGSTTTNNTYYDDYIDTTGFDDTNLGQYVNMPEWLRKLVPKNVDINGISVGLLAIYDALDKIKQNDKKLNKIIFVIDDIKTADTQRNILQILKTIIKSDILLIIN</sequence>
<comment type="caution">
    <text evidence="1">The sequence shown here is derived from an EMBL/GenBank/DDBJ whole genome shotgun (WGS) entry which is preliminary data.</text>
</comment>
<reference evidence="1" key="1">
    <citation type="submission" date="2021-02" db="EMBL/GenBank/DDBJ databases">
        <authorList>
            <person name="Nowell W R."/>
        </authorList>
    </citation>
    <scope>NUCLEOTIDE SEQUENCE</scope>
</reference>
<feature type="non-terminal residue" evidence="1">
    <location>
        <position position="1"/>
    </location>
</feature>
<protein>
    <submittedName>
        <fullName evidence="1">Uncharacterized protein</fullName>
    </submittedName>
</protein>
<organism evidence="1 2">
    <name type="scientific">Didymodactylos carnosus</name>
    <dbReference type="NCBI Taxonomy" id="1234261"/>
    <lineage>
        <taxon>Eukaryota</taxon>
        <taxon>Metazoa</taxon>
        <taxon>Spiralia</taxon>
        <taxon>Gnathifera</taxon>
        <taxon>Rotifera</taxon>
        <taxon>Eurotatoria</taxon>
        <taxon>Bdelloidea</taxon>
        <taxon>Philodinida</taxon>
        <taxon>Philodinidae</taxon>
        <taxon>Didymodactylos</taxon>
    </lineage>
</organism>